<dbReference type="GO" id="GO:0004521">
    <property type="term" value="F:RNA endonuclease activity"/>
    <property type="evidence" value="ECO:0007669"/>
    <property type="project" value="TreeGrafter"/>
</dbReference>
<feature type="non-terminal residue" evidence="3">
    <location>
        <position position="1"/>
    </location>
</feature>
<feature type="compositionally biased region" description="Basic and acidic residues" evidence="1">
    <location>
        <begin position="277"/>
        <end position="293"/>
    </location>
</feature>
<feature type="region of interest" description="Disordered" evidence="1">
    <location>
        <begin position="249"/>
        <end position="334"/>
    </location>
</feature>
<dbReference type="Pfam" id="PF11977">
    <property type="entry name" value="RNase_Zc3h12a"/>
    <property type="match status" value="1"/>
</dbReference>
<organism evidence="3 4">
    <name type="scientific">Pristionchus fissidentatus</name>
    <dbReference type="NCBI Taxonomy" id="1538716"/>
    <lineage>
        <taxon>Eukaryota</taxon>
        <taxon>Metazoa</taxon>
        <taxon>Ecdysozoa</taxon>
        <taxon>Nematoda</taxon>
        <taxon>Chromadorea</taxon>
        <taxon>Rhabditida</taxon>
        <taxon>Rhabditina</taxon>
        <taxon>Diplogasteromorpha</taxon>
        <taxon>Diplogasteroidea</taxon>
        <taxon>Neodiplogasteridae</taxon>
        <taxon>Pristionchus</taxon>
    </lineage>
</organism>
<feature type="region of interest" description="Disordered" evidence="1">
    <location>
        <begin position="479"/>
        <end position="523"/>
    </location>
</feature>
<keyword evidence="4" id="KW-1185">Reference proteome</keyword>
<dbReference type="GO" id="GO:0005634">
    <property type="term" value="C:nucleus"/>
    <property type="evidence" value="ECO:0007669"/>
    <property type="project" value="TreeGrafter"/>
</dbReference>
<protein>
    <recommendedName>
        <fullName evidence="2">RNase NYN domain-containing protein</fullName>
    </recommendedName>
</protein>
<accession>A0AAV5UZ42</accession>
<proteinExistence type="predicted"/>
<feature type="non-terminal residue" evidence="3">
    <location>
        <position position="523"/>
    </location>
</feature>
<dbReference type="Proteomes" id="UP001432322">
    <property type="component" value="Unassembled WGS sequence"/>
</dbReference>
<feature type="domain" description="RNase NYN" evidence="2">
    <location>
        <begin position="25"/>
        <end position="175"/>
    </location>
</feature>
<dbReference type="PANTHER" id="PTHR12876:SF40">
    <property type="entry name" value="RNASE NYN DOMAIN-CONTAINING PROTEIN"/>
    <property type="match status" value="1"/>
</dbReference>
<dbReference type="InterPro" id="IPR021869">
    <property type="entry name" value="RNase_Zc3h12_NYN"/>
</dbReference>
<reference evidence="3" key="1">
    <citation type="submission" date="2023-10" db="EMBL/GenBank/DDBJ databases">
        <title>Genome assembly of Pristionchus species.</title>
        <authorList>
            <person name="Yoshida K."/>
            <person name="Sommer R.J."/>
        </authorList>
    </citation>
    <scope>NUCLEOTIDE SEQUENCE</scope>
    <source>
        <strain evidence="3">RS5133</strain>
    </source>
</reference>
<dbReference type="EMBL" id="BTSY01000001">
    <property type="protein sequence ID" value="GMT11483.1"/>
    <property type="molecule type" value="Genomic_DNA"/>
</dbReference>
<feature type="compositionally biased region" description="Basic and acidic residues" evidence="1">
    <location>
        <begin position="514"/>
        <end position="523"/>
    </location>
</feature>
<evidence type="ECO:0000313" key="4">
    <source>
        <dbReference type="Proteomes" id="UP001432322"/>
    </source>
</evidence>
<dbReference type="AlphaFoldDB" id="A0AAV5UZ42"/>
<gene>
    <name evidence="3" type="ORF">PFISCL1PPCAC_2780</name>
</gene>
<evidence type="ECO:0000256" key="1">
    <source>
        <dbReference type="SAM" id="MobiDB-lite"/>
    </source>
</evidence>
<dbReference type="GO" id="GO:0003729">
    <property type="term" value="F:mRNA binding"/>
    <property type="evidence" value="ECO:0007669"/>
    <property type="project" value="TreeGrafter"/>
</dbReference>
<dbReference type="PANTHER" id="PTHR12876">
    <property type="entry name" value="N4BP1-RELATED"/>
    <property type="match status" value="1"/>
</dbReference>
<feature type="compositionally biased region" description="Low complexity" evidence="1">
    <location>
        <begin position="479"/>
        <end position="505"/>
    </location>
</feature>
<evidence type="ECO:0000313" key="3">
    <source>
        <dbReference type="EMBL" id="GMT11483.1"/>
    </source>
</evidence>
<dbReference type="InterPro" id="IPR051101">
    <property type="entry name" value="ZC3H12/N4BP1_RNase_Reg"/>
</dbReference>
<dbReference type="GO" id="GO:0036464">
    <property type="term" value="C:cytoplasmic ribonucleoprotein granule"/>
    <property type="evidence" value="ECO:0007669"/>
    <property type="project" value="TreeGrafter"/>
</dbReference>
<sequence length="523" mass="57267">QPEYLSAVATESSNTIRNRHDKEMLRPIYLNGVEVGFAYAQNDVDKRLSVRGLTIALFHFLSAGHQVLALLPHCFKIYREKCTDHDELMALHRMNLIEFTPGYGSDKYVEVNRLVAGAAYESGGCIVARSQMHAVVGERPCLEEIVEKRLLMPSFMGDDIIFPIDGPLGRIGLSLAETLICSPTDAFFAACGRSQLLLSDQSAWLQKLSNLLPEKLSWSSLASHFTTWQPEDKKTMVEEGKSGLIITLAGPIRPPESNPAHGRGFSLERRKRGNTYVRDHYNCPERLRETRDPVEEDDDDTDFLPSYAIGDKEKPAAPEPATTDPVADGQELHIGRPGSLYRIVSADEMASRERDNSMCSSGSTAVAAAKNSAFRRGGAGDFDQRQMPAPRRFGFGTSPPRRSNNSHHNGSTPPPMTISAADPDDRPPHPLFSQLALVLGFDLAKRVTQRHPHELDMNRLANLALDISNVAAVSTAASAAAPTQAAPAASRSGSATSQASSNLSSDNRQLSQNRRRDAGQQRT</sequence>
<evidence type="ECO:0000259" key="2">
    <source>
        <dbReference type="Pfam" id="PF11977"/>
    </source>
</evidence>
<comment type="caution">
    <text evidence="3">The sequence shown here is derived from an EMBL/GenBank/DDBJ whole genome shotgun (WGS) entry which is preliminary data.</text>
</comment>
<feature type="compositionally biased region" description="Polar residues" evidence="1">
    <location>
        <begin position="400"/>
        <end position="411"/>
    </location>
</feature>
<feature type="region of interest" description="Disordered" evidence="1">
    <location>
        <begin position="376"/>
        <end position="429"/>
    </location>
</feature>
<dbReference type="Gene3D" id="3.40.50.11980">
    <property type="match status" value="1"/>
</dbReference>
<name>A0AAV5UZ42_9BILA</name>